<dbReference type="KEGG" id="pvp:105295696"/>
<dbReference type="InterPro" id="IPR027417">
    <property type="entry name" value="P-loop_NTPase"/>
</dbReference>
<evidence type="ECO:0000313" key="5">
    <source>
        <dbReference type="RefSeq" id="XP_023389534.1"/>
    </source>
</evidence>
<dbReference type="PANTHER" id="PTHR15723">
    <property type="entry name" value="CARBOHYDRATE SULFOTRANSFERASE 15"/>
    <property type="match status" value="1"/>
</dbReference>
<sequence>MRHCVNCCIQLSPDDTHKQRIGCQGGPQHCCQECPTCKGENKIVFRVDGKQMNLLAVLEVRAEGSESWGGLLRFKKGKRCSLVFGLIIMTLVMASYILSGAHQELLISSPFHYGAFPSNPSLTDGENPSDMKEHHHQPSVNNISFIKDYPSIKLIINSITARIEFTTRQLPDIEDLKKQELHVSSLVRISIDCHAFQPDAKLIVMLRDPVERLYSDYLYFASSNKSADDFHEKVAEALQLFESCMLDYSLRACVYNNSLNNAMPVRLQVGLYAVYLLDWLTVFNKEQFLVLRLEDHASNVSYTMHRVFQFLSLGPLNEKQMALMTKSPASNARRPEDRSLGPMWPVTQRILQDFYRPFNARLAQVLADKAFAWRKT</sequence>
<comment type="similarity">
    <text evidence="1">Belongs to the sulfotransferase 1 family.</text>
</comment>
<dbReference type="Proteomes" id="UP000515202">
    <property type="component" value="Unplaced"/>
</dbReference>
<dbReference type="Gene3D" id="3.40.50.300">
    <property type="entry name" value="P-loop containing nucleotide triphosphate hydrolases"/>
    <property type="match status" value="1"/>
</dbReference>
<dbReference type="CTD" id="51363"/>
<dbReference type="AlphaFoldDB" id="A0A6P6CQ71"/>
<dbReference type="RefSeq" id="XP_023389534.1">
    <property type="nucleotide sequence ID" value="XM_023533766.1"/>
</dbReference>
<accession>A0A6P6CQ71</accession>
<keyword evidence="1" id="KW-0808">Transferase</keyword>
<dbReference type="InterPro" id="IPR052654">
    <property type="entry name" value="CS_Sulfotransferase"/>
</dbReference>
<keyword evidence="2" id="KW-1133">Transmembrane helix</keyword>
<organism evidence="4 5">
    <name type="scientific">Pteropus vampyrus</name>
    <name type="common">Large flying fox</name>
    <dbReference type="NCBI Taxonomy" id="132908"/>
    <lineage>
        <taxon>Eukaryota</taxon>
        <taxon>Metazoa</taxon>
        <taxon>Chordata</taxon>
        <taxon>Craniata</taxon>
        <taxon>Vertebrata</taxon>
        <taxon>Euteleostomi</taxon>
        <taxon>Mammalia</taxon>
        <taxon>Eutheria</taxon>
        <taxon>Laurasiatheria</taxon>
        <taxon>Chiroptera</taxon>
        <taxon>Yinpterochiroptera</taxon>
        <taxon>Pteropodoidea</taxon>
        <taxon>Pteropodidae</taxon>
        <taxon>Pteropodinae</taxon>
        <taxon>Pteropus</taxon>
    </lineage>
</organism>
<dbReference type="SUPFAM" id="SSF52540">
    <property type="entry name" value="P-loop containing nucleoside triphosphate hydrolases"/>
    <property type="match status" value="1"/>
</dbReference>
<feature type="transmembrane region" description="Helical" evidence="2">
    <location>
        <begin position="80"/>
        <end position="98"/>
    </location>
</feature>
<keyword evidence="2" id="KW-0812">Transmembrane</keyword>
<evidence type="ECO:0000313" key="4">
    <source>
        <dbReference type="Proteomes" id="UP000515202"/>
    </source>
</evidence>
<evidence type="ECO:0000256" key="1">
    <source>
        <dbReference type="RuleBase" id="RU361155"/>
    </source>
</evidence>
<dbReference type="InterPro" id="IPR000863">
    <property type="entry name" value="Sulfotransferase_dom"/>
</dbReference>
<name>A0A6P6CQ71_PTEVA</name>
<dbReference type="PANTHER" id="PTHR15723:SF0">
    <property type="entry name" value="CARBOHYDRATE SULFOTRANSFERASE 15"/>
    <property type="match status" value="1"/>
</dbReference>
<keyword evidence="2" id="KW-0472">Membrane</keyword>
<evidence type="ECO:0000256" key="2">
    <source>
        <dbReference type="SAM" id="Phobius"/>
    </source>
</evidence>
<evidence type="ECO:0000259" key="3">
    <source>
        <dbReference type="Pfam" id="PF00685"/>
    </source>
</evidence>
<proteinExistence type="inferred from homology"/>
<protein>
    <recommendedName>
        <fullName evidence="1">Sulfotransferase</fullName>
        <ecNumber evidence="1">2.8.2.-</ecNumber>
    </recommendedName>
</protein>
<dbReference type="OrthoDB" id="8068875at2759"/>
<dbReference type="Pfam" id="PF00685">
    <property type="entry name" value="Sulfotransfer_1"/>
    <property type="match status" value="1"/>
</dbReference>
<dbReference type="GeneID" id="105295696"/>
<keyword evidence="4" id="KW-1185">Reference proteome</keyword>
<dbReference type="GO" id="GO:0050659">
    <property type="term" value="F:N-acetylgalactosamine 4-sulfate 6-O-sulfotransferase activity"/>
    <property type="evidence" value="ECO:0007669"/>
    <property type="project" value="TreeGrafter"/>
</dbReference>
<dbReference type="GO" id="GO:0019319">
    <property type="term" value="P:hexose biosynthetic process"/>
    <property type="evidence" value="ECO:0007669"/>
    <property type="project" value="TreeGrafter"/>
</dbReference>
<gene>
    <name evidence="5" type="primary">CHST15</name>
</gene>
<feature type="domain" description="Sulfotransferase" evidence="3">
    <location>
        <begin position="186"/>
        <end position="320"/>
    </location>
</feature>
<dbReference type="EC" id="2.8.2.-" evidence="1"/>
<reference evidence="5" key="1">
    <citation type="submission" date="2025-08" db="UniProtKB">
        <authorList>
            <consortium name="RefSeq"/>
        </authorList>
    </citation>
    <scope>IDENTIFICATION</scope>
    <source>
        <tissue evidence="5">Kidney</tissue>
    </source>
</reference>